<name>A0ABT7PFW2_9BACT</name>
<keyword evidence="1 4" id="KW-0489">Methyltransferase</keyword>
<dbReference type="PANTHER" id="PTHR43464">
    <property type="entry name" value="METHYLTRANSFERASE"/>
    <property type="match status" value="1"/>
</dbReference>
<keyword evidence="5" id="KW-1185">Reference proteome</keyword>
<dbReference type="SUPFAM" id="SSF53335">
    <property type="entry name" value="S-adenosyl-L-methionine-dependent methyltransferases"/>
    <property type="match status" value="1"/>
</dbReference>
<dbReference type="CDD" id="cd02440">
    <property type="entry name" value="AdoMet_MTases"/>
    <property type="match status" value="1"/>
</dbReference>
<keyword evidence="2 4" id="KW-0808">Transferase</keyword>
<dbReference type="GO" id="GO:0032259">
    <property type="term" value="P:methylation"/>
    <property type="evidence" value="ECO:0007669"/>
    <property type="project" value="UniProtKB-KW"/>
</dbReference>
<evidence type="ECO:0000256" key="1">
    <source>
        <dbReference type="ARBA" id="ARBA00022603"/>
    </source>
</evidence>
<evidence type="ECO:0000256" key="3">
    <source>
        <dbReference type="ARBA" id="ARBA00022691"/>
    </source>
</evidence>
<keyword evidence="3" id="KW-0949">S-adenosyl-L-methionine</keyword>
<dbReference type="GO" id="GO:0008168">
    <property type="term" value="F:methyltransferase activity"/>
    <property type="evidence" value="ECO:0007669"/>
    <property type="project" value="UniProtKB-KW"/>
</dbReference>
<evidence type="ECO:0000313" key="5">
    <source>
        <dbReference type="Proteomes" id="UP001239462"/>
    </source>
</evidence>
<evidence type="ECO:0000313" key="4">
    <source>
        <dbReference type="EMBL" id="MDM4015263.1"/>
    </source>
</evidence>
<dbReference type="PANTHER" id="PTHR43464:SF19">
    <property type="entry name" value="UBIQUINONE BIOSYNTHESIS O-METHYLTRANSFERASE, MITOCHONDRIAL"/>
    <property type="match status" value="1"/>
</dbReference>
<dbReference type="Gene3D" id="3.40.50.150">
    <property type="entry name" value="Vaccinia Virus protein VP39"/>
    <property type="match status" value="1"/>
</dbReference>
<accession>A0ABT7PFW2</accession>
<gene>
    <name evidence="4" type="ORF">QTN89_07480</name>
</gene>
<dbReference type="InterPro" id="IPR029063">
    <property type="entry name" value="SAM-dependent_MTases_sf"/>
</dbReference>
<dbReference type="Proteomes" id="UP001239462">
    <property type="component" value="Unassembled WGS sequence"/>
</dbReference>
<dbReference type="EC" id="2.1.-.-" evidence="4"/>
<evidence type="ECO:0000256" key="2">
    <source>
        <dbReference type="ARBA" id="ARBA00022679"/>
    </source>
</evidence>
<reference evidence="4 5" key="1">
    <citation type="submission" date="2023-06" db="EMBL/GenBank/DDBJ databases">
        <title>Roseiconus lacunae JC819 isolated from Gulf of Mannar region, Tamil Nadu.</title>
        <authorList>
            <person name="Pk S."/>
            <person name="Ch S."/>
            <person name="Ch V.R."/>
        </authorList>
    </citation>
    <scope>NUCLEOTIDE SEQUENCE [LARGE SCALE GENOMIC DNA]</scope>
    <source>
        <strain evidence="4 5">JC819</strain>
    </source>
</reference>
<sequence>MTFRTSQSQSRERYLAMCNAGEASKYDTWIDAMDRADHDACVADLEGYVRFSGDMAVLDVGSGTGALCLALVRVPGLDITALEPSQPMIALLRAKSELSDVTTVQGFCDHSDDASLFCSGTFNLIASRLLVNNLFDPLAAFRNWNDWLRPGGCVVIMDGLFDRCDWTGDWAEFVDELPLSACRTIATVPYLLEQVGLVVEHVGMMDHTNAMPSTRTKRYMVVARKPEEEQSMHPSRAV</sequence>
<organism evidence="4 5">
    <name type="scientific">Roseiconus lacunae</name>
    <dbReference type="NCBI Taxonomy" id="2605694"/>
    <lineage>
        <taxon>Bacteria</taxon>
        <taxon>Pseudomonadati</taxon>
        <taxon>Planctomycetota</taxon>
        <taxon>Planctomycetia</taxon>
        <taxon>Pirellulales</taxon>
        <taxon>Pirellulaceae</taxon>
        <taxon>Roseiconus</taxon>
    </lineage>
</organism>
<proteinExistence type="predicted"/>
<dbReference type="Pfam" id="PF13489">
    <property type="entry name" value="Methyltransf_23"/>
    <property type="match status" value="1"/>
</dbReference>
<protein>
    <submittedName>
        <fullName evidence="4">Class I SAM-dependent methyltransferase</fullName>
        <ecNumber evidence="4">2.1.-.-</ecNumber>
    </submittedName>
</protein>
<dbReference type="EMBL" id="JASZZN010000004">
    <property type="protein sequence ID" value="MDM4015263.1"/>
    <property type="molecule type" value="Genomic_DNA"/>
</dbReference>
<dbReference type="RefSeq" id="WP_160149400.1">
    <property type="nucleotide sequence ID" value="NZ_CP141221.1"/>
</dbReference>
<comment type="caution">
    <text evidence="4">The sequence shown here is derived from an EMBL/GenBank/DDBJ whole genome shotgun (WGS) entry which is preliminary data.</text>
</comment>